<accession>E6SUW6</accession>
<dbReference type="SUPFAM" id="SSF102712">
    <property type="entry name" value="JAB1/MPN domain"/>
    <property type="match status" value="1"/>
</dbReference>
<evidence type="ECO:0000313" key="2">
    <source>
        <dbReference type="Proteomes" id="UP000008630"/>
    </source>
</evidence>
<dbReference type="RefSeq" id="WP_013546019.1">
    <property type="nucleotide sequence ID" value="NC_014933.1"/>
</dbReference>
<dbReference type="KEGG" id="bhl:Bache_0374"/>
<dbReference type="PATRIC" id="fig|693979.3.peg.405"/>
<dbReference type="HOGENOM" id="CLU_841059_0_0_10"/>
<dbReference type="STRING" id="693979.Bache_0374"/>
<keyword evidence="2" id="KW-1185">Reference proteome</keyword>
<proteinExistence type="predicted"/>
<organism evidence="1 2">
    <name type="scientific">Bacteroides helcogenes (strain ATCC 35417 / DSM 20613 / JCM 6297 / CCUG 15421 / P 36-108)</name>
    <dbReference type="NCBI Taxonomy" id="693979"/>
    <lineage>
        <taxon>Bacteria</taxon>
        <taxon>Pseudomonadati</taxon>
        <taxon>Bacteroidota</taxon>
        <taxon>Bacteroidia</taxon>
        <taxon>Bacteroidales</taxon>
        <taxon>Bacteroidaceae</taxon>
        <taxon>Bacteroides</taxon>
    </lineage>
</organism>
<dbReference type="AlphaFoldDB" id="E6SUW6"/>
<gene>
    <name evidence="1" type="ordered locus">Bache_0374</name>
</gene>
<name>E6SUW6_BACT6</name>
<sequence>MTRTINDRVEQNWMFDYFTIYALQKKPASGLSIVPELPLASTRSISGTITEHCNHIISYAGEYETDQGYYCWYEVDIYCIAENFDVFKPGGGGSSAFGNGYMENDYYGGGGGNNSAKQNEDRSPCNAANQLSNDAAFKAKANSLFNATKNYRTGDTENGWIKTTTKQYISPSERTAKSMKYPDLTGKKITEEYHSHPTGSCIPSFADLKVLATRYKKGQIDVANFSYGVISSMGCFTMVITSEEAFKGFAEKILYDPKIKIAYNKMHEIENTNGVDTAIAKFIDFLKKAVSGLDVLFSAASYDNNGDAALSNWQAKDSNGSAGISNYNCN</sequence>
<dbReference type="EMBL" id="CP002352">
    <property type="protein sequence ID" value="ADV42402.1"/>
    <property type="molecule type" value="Genomic_DNA"/>
</dbReference>
<evidence type="ECO:0000313" key="1">
    <source>
        <dbReference type="EMBL" id="ADV42402.1"/>
    </source>
</evidence>
<reference key="1">
    <citation type="submission" date="2010-11" db="EMBL/GenBank/DDBJ databases">
        <title>The complete genome of Bacteroides helcogenes P 36-108.</title>
        <authorList>
            <consortium name="US DOE Joint Genome Institute (JGI-PGF)"/>
            <person name="Lucas S."/>
            <person name="Copeland A."/>
            <person name="Lapidus A."/>
            <person name="Bruce D."/>
            <person name="Goodwin L."/>
            <person name="Pitluck S."/>
            <person name="Kyrpides N."/>
            <person name="Mavromatis K."/>
            <person name="Ivanova N."/>
            <person name="Zeytun A."/>
            <person name="Brettin T."/>
            <person name="Detter J.C."/>
            <person name="Tapia R."/>
            <person name="Han C."/>
            <person name="Land M."/>
            <person name="Hauser L."/>
            <person name="Markowitz V."/>
            <person name="Cheng J.-F."/>
            <person name="Hugenholtz P."/>
            <person name="Woyke T."/>
            <person name="Wu D."/>
            <person name="Gronow S."/>
            <person name="Wellnitz S."/>
            <person name="Brambilla E."/>
            <person name="Klenk H.-P."/>
            <person name="Eisen J.A."/>
        </authorList>
    </citation>
    <scope>NUCLEOTIDE SEQUENCE</scope>
    <source>
        <strain>P 36-108</strain>
    </source>
</reference>
<dbReference type="eggNOG" id="ENOG502ZGZE">
    <property type="taxonomic scope" value="Bacteria"/>
</dbReference>
<dbReference type="OrthoDB" id="1030740at2"/>
<reference evidence="1 2" key="2">
    <citation type="journal article" date="2011" name="Stand. Genomic Sci.">
        <title>Complete genome sequence of Bacteroides helcogenes type strain (P 36-108).</title>
        <authorList>
            <person name="Pati A."/>
            <person name="Gronow S."/>
            <person name="Zeytun A."/>
            <person name="Lapidus A."/>
            <person name="Nolan M."/>
            <person name="Hammon N."/>
            <person name="Deshpande S."/>
            <person name="Cheng J.F."/>
            <person name="Tapia R."/>
            <person name="Han C."/>
            <person name="Goodwin L."/>
            <person name="Pitluck S."/>
            <person name="Liolios K."/>
            <person name="Pagani I."/>
            <person name="Ivanova N."/>
            <person name="Mavromatis K."/>
            <person name="Chen A."/>
            <person name="Palaniappan K."/>
            <person name="Land M."/>
            <person name="Hauser L."/>
            <person name="Chang Y.J."/>
            <person name="Jeffries C.D."/>
            <person name="Detter J.C."/>
            <person name="Brambilla E."/>
            <person name="Rohde M."/>
            <person name="Goker M."/>
            <person name="Woyke T."/>
            <person name="Bristow J."/>
            <person name="Eisen J.A."/>
            <person name="Markowitz V."/>
            <person name="Hugenholtz P."/>
            <person name="Kyrpides N.C."/>
            <person name="Klenk H.P."/>
            <person name="Lucas S."/>
        </authorList>
    </citation>
    <scope>NUCLEOTIDE SEQUENCE [LARGE SCALE GENOMIC DNA]</scope>
    <source>
        <strain evidence="2">ATCC 35417 / DSM 20613 / JCM 6297 / CCUG 15421 / P 36-108</strain>
    </source>
</reference>
<protein>
    <submittedName>
        <fullName evidence="1">Uncharacterized protein</fullName>
    </submittedName>
</protein>
<dbReference type="Proteomes" id="UP000008630">
    <property type="component" value="Chromosome"/>
</dbReference>